<dbReference type="EMBL" id="KN823216">
    <property type="protein sequence ID" value="KIO19542.1"/>
    <property type="molecule type" value="Genomic_DNA"/>
</dbReference>
<reference evidence="3 4" key="1">
    <citation type="submission" date="2014-04" db="EMBL/GenBank/DDBJ databases">
        <authorList>
            <consortium name="DOE Joint Genome Institute"/>
            <person name="Kuo A."/>
            <person name="Girlanda M."/>
            <person name="Perotto S."/>
            <person name="Kohler A."/>
            <person name="Nagy L.G."/>
            <person name="Floudas D."/>
            <person name="Copeland A."/>
            <person name="Barry K.W."/>
            <person name="Cichocki N."/>
            <person name="Veneault-Fourrey C."/>
            <person name="LaButti K."/>
            <person name="Lindquist E.A."/>
            <person name="Lipzen A."/>
            <person name="Lundell T."/>
            <person name="Morin E."/>
            <person name="Murat C."/>
            <person name="Sun H."/>
            <person name="Tunlid A."/>
            <person name="Henrissat B."/>
            <person name="Grigoriev I.V."/>
            <person name="Hibbett D.S."/>
            <person name="Martin F."/>
            <person name="Nordberg H.P."/>
            <person name="Cantor M.N."/>
            <person name="Hua S.X."/>
        </authorList>
    </citation>
    <scope>NUCLEOTIDE SEQUENCE [LARGE SCALE GENOMIC DNA]</scope>
    <source>
        <strain evidence="3 4">MUT 4182</strain>
    </source>
</reference>
<feature type="transmembrane region" description="Helical" evidence="2">
    <location>
        <begin position="81"/>
        <end position="103"/>
    </location>
</feature>
<dbReference type="Proteomes" id="UP000054248">
    <property type="component" value="Unassembled WGS sequence"/>
</dbReference>
<feature type="region of interest" description="Disordered" evidence="1">
    <location>
        <begin position="1"/>
        <end position="25"/>
    </location>
</feature>
<sequence length="320" mass="35978">MASTIVGARSHPSEEHPTNGSVPITNSTLDRDPYLDFQPIFADSLPVQILLTGMVLALVFVLFVHLLFTAQYHWPLARLNYALQMSGVCTLLISLLTTLVVVLKNTYAKSRAWPYMLDYIAQSVPLQTWTQSELVFWYFLQAAVSGIVNVTHIQFLTLLYPSSVEARLIFFLLGPLAIVSSGMEFAALLETDEAQDLGASIRDICNSTLTLLFTTALFIWGFAINRRNAWRTDGGTAVFGAGALSLAFISTVVNFVQIIEEGLEWLPGLSWALILWQSFLGWWWWIGSGLGIGEVEEMLISEQRKKDKRLRKKNRKKSRR</sequence>
<evidence type="ECO:0000256" key="2">
    <source>
        <dbReference type="SAM" id="Phobius"/>
    </source>
</evidence>
<feature type="transmembrane region" description="Helical" evidence="2">
    <location>
        <begin position="168"/>
        <end position="189"/>
    </location>
</feature>
<dbReference type="HOGENOM" id="CLU_066158_0_0_1"/>
<keyword evidence="2" id="KW-0472">Membrane</keyword>
<gene>
    <name evidence="3" type="ORF">M407DRAFT_82672</name>
</gene>
<evidence type="ECO:0000256" key="1">
    <source>
        <dbReference type="SAM" id="MobiDB-lite"/>
    </source>
</evidence>
<evidence type="ECO:0000313" key="3">
    <source>
        <dbReference type="EMBL" id="KIO19542.1"/>
    </source>
</evidence>
<reference evidence="4" key="2">
    <citation type="submission" date="2015-01" db="EMBL/GenBank/DDBJ databases">
        <title>Evolutionary Origins and Diversification of the Mycorrhizal Mutualists.</title>
        <authorList>
            <consortium name="DOE Joint Genome Institute"/>
            <consortium name="Mycorrhizal Genomics Consortium"/>
            <person name="Kohler A."/>
            <person name="Kuo A."/>
            <person name="Nagy L.G."/>
            <person name="Floudas D."/>
            <person name="Copeland A."/>
            <person name="Barry K.W."/>
            <person name="Cichocki N."/>
            <person name="Veneault-Fourrey C."/>
            <person name="LaButti K."/>
            <person name="Lindquist E.A."/>
            <person name="Lipzen A."/>
            <person name="Lundell T."/>
            <person name="Morin E."/>
            <person name="Murat C."/>
            <person name="Riley R."/>
            <person name="Ohm R."/>
            <person name="Sun H."/>
            <person name="Tunlid A."/>
            <person name="Henrissat B."/>
            <person name="Grigoriev I.V."/>
            <person name="Hibbett D.S."/>
            <person name="Martin F."/>
        </authorList>
    </citation>
    <scope>NUCLEOTIDE SEQUENCE [LARGE SCALE GENOMIC DNA]</scope>
    <source>
        <strain evidence="4">MUT 4182</strain>
    </source>
</reference>
<feature type="non-terminal residue" evidence="3">
    <location>
        <position position="320"/>
    </location>
</feature>
<protein>
    <submittedName>
        <fullName evidence="3">Uncharacterized protein</fullName>
    </submittedName>
</protein>
<evidence type="ECO:0000313" key="4">
    <source>
        <dbReference type="Proteomes" id="UP000054248"/>
    </source>
</evidence>
<dbReference type="OrthoDB" id="3357304at2759"/>
<organism evidence="3 4">
    <name type="scientific">Tulasnella calospora MUT 4182</name>
    <dbReference type="NCBI Taxonomy" id="1051891"/>
    <lineage>
        <taxon>Eukaryota</taxon>
        <taxon>Fungi</taxon>
        <taxon>Dikarya</taxon>
        <taxon>Basidiomycota</taxon>
        <taxon>Agaricomycotina</taxon>
        <taxon>Agaricomycetes</taxon>
        <taxon>Cantharellales</taxon>
        <taxon>Tulasnellaceae</taxon>
        <taxon>Tulasnella</taxon>
    </lineage>
</organism>
<keyword evidence="2" id="KW-1133">Transmembrane helix</keyword>
<proteinExistence type="predicted"/>
<feature type="transmembrane region" description="Helical" evidence="2">
    <location>
        <begin position="209"/>
        <end position="225"/>
    </location>
</feature>
<accession>A0A0C3LDK5</accession>
<keyword evidence="4" id="KW-1185">Reference proteome</keyword>
<dbReference type="STRING" id="1051891.A0A0C3LDK5"/>
<keyword evidence="2" id="KW-0812">Transmembrane</keyword>
<feature type="transmembrane region" description="Helical" evidence="2">
    <location>
        <begin position="135"/>
        <end position="156"/>
    </location>
</feature>
<feature type="transmembrane region" description="Helical" evidence="2">
    <location>
        <begin position="237"/>
        <end position="259"/>
    </location>
</feature>
<dbReference type="AlphaFoldDB" id="A0A0C3LDK5"/>
<name>A0A0C3LDK5_9AGAM</name>
<feature type="transmembrane region" description="Helical" evidence="2">
    <location>
        <begin position="49"/>
        <end position="69"/>
    </location>
</feature>